<comment type="subcellular location">
    <subcellularLocation>
        <location evidence="3">Cytoplasm</location>
    </subcellularLocation>
    <subcellularLocation>
        <location evidence="2">Nucleus</location>
    </subcellularLocation>
</comment>
<dbReference type="GO" id="GO:0005737">
    <property type="term" value="C:cytoplasm"/>
    <property type="evidence" value="ECO:0007669"/>
    <property type="project" value="UniProtKB-SubCell"/>
</dbReference>
<evidence type="ECO:0000256" key="4">
    <source>
        <dbReference type="ARBA" id="ARBA00009461"/>
    </source>
</evidence>
<dbReference type="AlphaFoldDB" id="A0A2T3YWU8"/>
<feature type="compositionally biased region" description="Low complexity" evidence="8">
    <location>
        <begin position="427"/>
        <end position="444"/>
    </location>
</feature>
<protein>
    <recommendedName>
        <fullName evidence="5">Restriction of telomere capping protein 4</fullName>
    </recommendedName>
</protein>
<feature type="region of interest" description="Disordered" evidence="8">
    <location>
        <begin position="316"/>
        <end position="402"/>
    </location>
</feature>
<evidence type="ECO:0000256" key="7">
    <source>
        <dbReference type="ARBA" id="ARBA00023242"/>
    </source>
</evidence>
<proteinExistence type="inferred from homology"/>
<keyword evidence="11" id="KW-1185">Reference proteome</keyword>
<dbReference type="STRING" id="1042311.A0A2T3YWU8"/>
<evidence type="ECO:0000256" key="6">
    <source>
        <dbReference type="ARBA" id="ARBA00022490"/>
    </source>
</evidence>
<evidence type="ECO:0000256" key="3">
    <source>
        <dbReference type="ARBA" id="ARBA00004496"/>
    </source>
</evidence>
<dbReference type="OrthoDB" id="128308at2759"/>
<feature type="compositionally biased region" description="Polar residues" evidence="8">
    <location>
        <begin position="210"/>
        <end position="224"/>
    </location>
</feature>
<evidence type="ECO:0000256" key="5">
    <source>
        <dbReference type="ARBA" id="ARBA00015162"/>
    </source>
</evidence>
<feature type="compositionally biased region" description="Low complexity" evidence="8">
    <location>
        <begin position="30"/>
        <end position="65"/>
    </location>
</feature>
<feature type="domain" description="Restriction of telomere capping protein 4 C-terminal" evidence="9">
    <location>
        <begin position="529"/>
        <end position="645"/>
    </location>
</feature>
<dbReference type="Proteomes" id="UP000240493">
    <property type="component" value="Unassembled WGS sequence"/>
</dbReference>
<evidence type="ECO:0000256" key="2">
    <source>
        <dbReference type="ARBA" id="ARBA00004123"/>
    </source>
</evidence>
<dbReference type="SMART" id="SM01312">
    <property type="entry name" value="RTC4"/>
    <property type="match status" value="1"/>
</dbReference>
<dbReference type="Pfam" id="PF14474">
    <property type="entry name" value="RTC4"/>
    <property type="match status" value="1"/>
</dbReference>
<dbReference type="InterPro" id="IPR028094">
    <property type="entry name" value="RTC4_C"/>
</dbReference>
<dbReference type="PANTHER" id="PTHR41391:SF1">
    <property type="entry name" value="RESTRICTION OF TELOMERE CAPPING PROTEIN 4"/>
    <property type="match status" value="1"/>
</dbReference>
<evidence type="ECO:0000256" key="1">
    <source>
        <dbReference type="ARBA" id="ARBA00002738"/>
    </source>
</evidence>
<dbReference type="EMBL" id="KZ679269">
    <property type="protein sequence ID" value="PTB37007.1"/>
    <property type="molecule type" value="Genomic_DNA"/>
</dbReference>
<feature type="compositionally biased region" description="Polar residues" evidence="8">
    <location>
        <begin position="142"/>
        <end position="155"/>
    </location>
</feature>
<evidence type="ECO:0000259" key="9">
    <source>
        <dbReference type="SMART" id="SM01312"/>
    </source>
</evidence>
<evidence type="ECO:0000313" key="11">
    <source>
        <dbReference type="Proteomes" id="UP000240493"/>
    </source>
</evidence>
<feature type="region of interest" description="Disordered" evidence="8">
    <location>
        <begin position="1"/>
        <end position="286"/>
    </location>
</feature>
<dbReference type="InterPro" id="IPR039024">
    <property type="entry name" value="RTC4"/>
</dbReference>
<comment type="function">
    <text evidence="1">May be involved in a process influencing telomere capping.</text>
</comment>
<dbReference type="GO" id="GO:0005634">
    <property type="term" value="C:nucleus"/>
    <property type="evidence" value="ECO:0007669"/>
    <property type="project" value="UniProtKB-SubCell"/>
</dbReference>
<feature type="compositionally biased region" description="Low complexity" evidence="8">
    <location>
        <begin position="328"/>
        <end position="342"/>
    </location>
</feature>
<keyword evidence="6" id="KW-0963">Cytoplasm</keyword>
<comment type="similarity">
    <text evidence="4">Belongs to the RTC4 family.</text>
</comment>
<gene>
    <name evidence="10" type="ORF">M441DRAFT_202316</name>
</gene>
<accession>A0A2T3YWU8</accession>
<organism evidence="10 11">
    <name type="scientific">Trichoderma asperellum (strain ATCC 204424 / CBS 433.97 / NBRC 101777)</name>
    <dbReference type="NCBI Taxonomy" id="1042311"/>
    <lineage>
        <taxon>Eukaryota</taxon>
        <taxon>Fungi</taxon>
        <taxon>Dikarya</taxon>
        <taxon>Ascomycota</taxon>
        <taxon>Pezizomycotina</taxon>
        <taxon>Sordariomycetes</taxon>
        <taxon>Hypocreomycetidae</taxon>
        <taxon>Hypocreales</taxon>
        <taxon>Hypocreaceae</taxon>
        <taxon>Trichoderma</taxon>
    </lineage>
</organism>
<feature type="compositionally biased region" description="Basic and acidic residues" evidence="8">
    <location>
        <begin position="357"/>
        <end position="370"/>
    </location>
</feature>
<evidence type="ECO:0000256" key="8">
    <source>
        <dbReference type="SAM" id="MobiDB-lite"/>
    </source>
</evidence>
<evidence type="ECO:0000313" key="10">
    <source>
        <dbReference type="EMBL" id="PTB37007.1"/>
    </source>
</evidence>
<keyword evidence="7" id="KW-0539">Nucleus</keyword>
<reference evidence="10 11" key="1">
    <citation type="submission" date="2016-07" db="EMBL/GenBank/DDBJ databases">
        <title>Multiple horizontal gene transfer events from other fungi enriched the ability of initially mycotrophic Trichoderma (Ascomycota) to feed on dead plant biomass.</title>
        <authorList>
            <consortium name="DOE Joint Genome Institute"/>
            <person name="Aerts A."/>
            <person name="Atanasova L."/>
            <person name="Chenthamara K."/>
            <person name="Zhang J."/>
            <person name="Grujic M."/>
            <person name="Henrissat B."/>
            <person name="Kuo A."/>
            <person name="Salamov A."/>
            <person name="Lipzen A."/>
            <person name="Labutti K."/>
            <person name="Barry K."/>
            <person name="Miao Y."/>
            <person name="Rahimi M.J."/>
            <person name="Shen Q."/>
            <person name="Grigoriev I.V."/>
            <person name="Kubicek C.P."/>
            <person name="Druzhinina I.S."/>
        </authorList>
    </citation>
    <scope>NUCLEOTIDE SEQUENCE [LARGE SCALE GENOMIC DNA]</scope>
    <source>
        <strain evidence="10 11">CBS 433.97</strain>
    </source>
</reference>
<name>A0A2T3YWU8_TRIA4</name>
<dbReference type="PANTHER" id="PTHR41391">
    <property type="entry name" value="RESTRICTION OF TELOMERE CAPPING PROTEIN 4"/>
    <property type="match status" value="1"/>
</dbReference>
<sequence>MTTPPARRLGLSIRHSPGHLLKSLNPNNGTTTVAAATTTTTTTTTAAASSSAAITTTTAKTTTAAHKSDSKPRGGRSQLKIPEPIPEDIFAPPLASSDVDDDDDDDDNNDDKTAEANLESNEQARLYADSSDSEALPRGAISATNFTSSNQNGRRQSLRTRSQETKAASQLPRESAEVEPGTRKRKRQSGTSIDKGSSKKNALDEPDTSALPSSSASHFTNSQGFVKKPKVKNTFGRRSLNSQESRKSRVSEEPSLPKLRRFPISEEPTLPVLRPPEFSAIKSVRKSSQFIVPDSDDFSSPIKRRQPRQRLLHIHYGNDSDTDEDNNNDNNGDNNGDSNGDTAVLSQPKSTIDDIELEKTKPKEKRRENPLLRLAKKNAAVKIQKAREASPGSPSPPPARFVMPAQLSDFKMRKRLSGGGVNDIDNGDLSDAGSSSSDLSSLGDIFPDKEAPKDGQALCPWCGASVDMQQLKEFSEGRQRLSVKMQTKFCESHRKTSAQETYELKSYPEVQWESLTERFESHRGRLLGIINGEEESHYRTALADKISLGKGRSMNKEENLNPGYYGPRGFNMMCDYLVGEFSDMLKKKAIHDKVIAGRGPPAFIQSVLVPELGVQLIMEDMQVSLEEARGILEESKALGELVHGEI</sequence>
<feature type="region of interest" description="Disordered" evidence="8">
    <location>
        <begin position="418"/>
        <end position="449"/>
    </location>
</feature>
<feature type="compositionally biased region" description="Acidic residues" evidence="8">
    <location>
        <begin position="98"/>
        <end position="109"/>
    </location>
</feature>